<dbReference type="InterPro" id="IPR029039">
    <property type="entry name" value="Flavoprotein-like_sf"/>
</dbReference>
<dbReference type="PANTHER" id="PTHR30546">
    <property type="entry name" value="FLAVODOXIN-RELATED PROTEIN WRBA-RELATED"/>
    <property type="match status" value="1"/>
</dbReference>
<protein>
    <submittedName>
        <fullName evidence="2">NAD(P)H dehydrogenase (Quinone)</fullName>
    </submittedName>
</protein>
<dbReference type="InterPro" id="IPR008254">
    <property type="entry name" value="Flavodoxin/NO_synth"/>
</dbReference>
<comment type="caution">
    <text evidence="2">The sequence shown here is derived from an EMBL/GenBank/DDBJ whole genome shotgun (WGS) entry which is preliminary data.</text>
</comment>
<dbReference type="InterPro" id="IPR005025">
    <property type="entry name" value="FMN_Rdtase-like_dom"/>
</dbReference>
<dbReference type="SUPFAM" id="SSF52218">
    <property type="entry name" value="Flavoproteins"/>
    <property type="match status" value="1"/>
</dbReference>
<reference evidence="2 3" key="1">
    <citation type="submission" date="2019-03" db="EMBL/GenBank/DDBJ databases">
        <title>Genomic Encyclopedia of Type Strains, Phase III (KMG-III): the genomes of soil and plant-associated and newly described type strains.</title>
        <authorList>
            <person name="Whitman W."/>
        </authorList>
    </citation>
    <scope>NUCLEOTIDE SEQUENCE [LARGE SCALE GENOMIC DNA]</scope>
    <source>
        <strain evidence="2 3">VKM Ac-2570</strain>
    </source>
</reference>
<evidence type="ECO:0000313" key="2">
    <source>
        <dbReference type="EMBL" id="TDW24269.1"/>
    </source>
</evidence>
<dbReference type="GO" id="GO:0016020">
    <property type="term" value="C:membrane"/>
    <property type="evidence" value="ECO:0007669"/>
    <property type="project" value="TreeGrafter"/>
</dbReference>
<dbReference type="GO" id="GO:0010181">
    <property type="term" value="F:FMN binding"/>
    <property type="evidence" value="ECO:0007669"/>
    <property type="project" value="InterPro"/>
</dbReference>
<dbReference type="OrthoDB" id="9801479at2"/>
<dbReference type="GO" id="GO:0003955">
    <property type="term" value="F:NAD(P)H dehydrogenase (quinone) activity"/>
    <property type="evidence" value="ECO:0007669"/>
    <property type="project" value="TreeGrafter"/>
</dbReference>
<dbReference type="Proteomes" id="UP000295447">
    <property type="component" value="Unassembled WGS sequence"/>
</dbReference>
<evidence type="ECO:0000313" key="3">
    <source>
        <dbReference type="Proteomes" id="UP000295447"/>
    </source>
</evidence>
<dbReference type="AlphaFoldDB" id="A0A4R8A183"/>
<gene>
    <name evidence="2" type="ORF">EV650_3142</name>
</gene>
<sequence>MSDASTRLAIIYYSATGNVHALAKRAAHTGEKIGAEVRLRRAAEIASESAIASNPAWFDHLVDTRDVPAAVPDDMEWADAVLFGTPTRFGNVSAQLKQFIDQLGGLWSEGRLADKAYAGFVSASTRHGGQETTLLALYNSVHHFGGVLVPPGYTNPSVVNPYGVSHVSNDGAPRDEHFASMDHLVERLVRFAQLIRSARASVR</sequence>
<evidence type="ECO:0000259" key="1">
    <source>
        <dbReference type="PROSITE" id="PS50902"/>
    </source>
</evidence>
<dbReference type="EMBL" id="SODF01000001">
    <property type="protein sequence ID" value="TDW24269.1"/>
    <property type="molecule type" value="Genomic_DNA"/>
</dbReference>
<dbReference type="Pfam" id="PF03358">
    <property type="entry name" value="FMN_red"/>
    <property type="match status" value="1"/>
</dbReference>
<dbReference type="PROSITE" id="PS50902">
    <property type="entry name" value="FLAVODOXIN_LIKE"/>
    <property type="match status" value="1"/>
</dbReference>
<name>A0A4R8A183_9ACTN</name>
<dbReference type="RefSeq" id="WP_134119462.1">
    <property type="nucleotide sequence ID" value="NZ_SODF01000001.1"/>
</dbReference>
<organism evidence="2 3">
    <name type="scientific">Kribbella kalugense</name>
    <dbReference type="NCBI Taxonomy" id="2512221"/>
    <lineage>
        <taxon>Bacteria</taxon>
        <taxon>Bacillati</taxon>
        <taxon>Actinomycetota</taxon>
        <taxon>Actinomycetes</taxon>
        <taxon>Propionibacteriales</taxon>
        <taxon>Kribbellaceae</taxon>
        <taxon>Kribbella</taxon>
    </lineage>
</organism>
<feature type="domain" description="Flavodoxin-like" evidence="1">
    <location>
        <begin position="8"/>
        <end position="189"/>
    </location>
</feature>
<proteinExistence type="predicted"/>
<dbReference type="Gene3D" id="3.40.50.360">
    <property type="match status" value="1"/>
</dbReference>
<accession>A0A4R8A183</accession>
<keyword evidence="3" id="KW-1185">Reference proteome</keyword>
<dbReference type="PANTHER" id="PTHR30546:SF23">
    <property type="entry name" value="FLAVOPROTEIN-LIKE PROTEIN YCP4-RELATED"/>
    <property type="match status" value="1"/>
</dbReference>